<dbReference type="InterPro" id="IPR050118">
    <property type="entry name" value="Pur/Pyrimidine_PRTase"/>
</dbReference>
<evidence type="ECO:0000256" key="2">
    <source>
        <dbReference type="ARBA" id="ARBA00022726"/>
    </source>
</evidence>
<gene>
    <name evidence="4" type="ordered locus">ASAC_1067</name>
</gene>
<dbReference type="InterPro" id="IPR001387">
    <property type="entry name" value="Cro/C1-type_HTH"/>
</dbReference>
<dbReference type="RefSeq" id="WP_013266984.1">
    <property type="nucleotide sequence ID" value="NC_014374.1"/>
</dbReference>
<dbReference type="InterPro" id="IPR010982">
    <property type="entry name" value="Lambda_DNA-bd_dom_sf"/>
</dbReference>
<proteinExistence type="predicted"/>
<keyword evidence="2" id="KW-0660">Purine salvage</keyword>
<dbReference type="PANTHER" id="PTHR43864">
    <property type="entry name" value="HYPOXANTHINE/GUANINE PHOSPHORIBOSYLTRANSFERASE"/>
    <property type="match status" value="1"/>
</dbReference>
<dbReference type="Proteomes" id="UP000000346">
    <property type="component" value="Chromosome"/>
</dbReference>
<sequence length="220" mass="23797">MSVKLLRAARAFFQLTDLSKITGLSSPMLSRYINGSTLPSEGNAKKIVDSLLSREVITSIVAKAIKVYNGFYNITGVTLDPMALTLVSEYVVKRFDKTFTCVLTPEAGGISLATAIGLAANVPIVVARKQRPPSEEPILEAMYLSGPASYTVFYVTKRELPKDSRVLIVDDFSIHGHTLRALAELVRRAGAKLVGTVVVVAVGTDWKVAENSEALLEIRG</sequence>
<dbReference type="GeneID" id="9499314"/>
<keyword evidence="1" id="KW-0808">Transferase</keyword>
<keyword evidence="5" id="KW-1185">Reference proteome</keyword>
<dbReference type="eggNOG" id="arCOG00031">
    <property type="taxonomic scope" value="Archaea"/>
</dbReference>
<dbReference type="PANTHER" id="PTHR43864:SF1">
    <property type="entry name" value="XANTHINE PHOSPHORIBOSYLTRANSFERASE"/>
    <property type="match status" value="1"/>
</dbReference>
<dbReference type="STRING" id="666510.ASAC_1067"/>
<dbReference type="CDD" id="cd00093">
    <property type="entry name" value="HTH_XRE"/>
    <property type="match status" value="1"/>
</dbReference>
<dbReference type="AlphaFoldDB" id="D9Q2D4"/>
<evidence type="ECO:0000259" key="3">
    <source>
        <dbReference type="PROSITE" id="PS50943"/>
    </source>
</evidence>
<protein>
    <submittedName>
        <fullName evidence="4">Pur operon repressor-like protein</fullName>
    </submittedName>
</protein>
<evidence type="ECO:0000256" key="1">
    <source>
        <dbReference type="ARBA" id="ARBA00022679"/>
    </source>
</evidence>
<dbReference type="CDD" id="cd06223">
    <property type="entry name" value="PRTases_typeI"/>
    <property type="match status" value="1"/>
</dbReference>
<evidence type="ECO:0000313" key="4">
    <source>
        <dbReference type="EMBL" id="ADL19472.1"/>
    </source>
</evidence>
<dbReference type="InterPro" id="IPR029057">
    <property type="entry name" value="PRTase-like"/>
</dbReference>
<accession>D9Q2D4</accession>
<evidence type="ECO:0000313" key="5">
    <source>
        <dbReference type="Proteomes" id="UP000000346"/>
    </source>
</evidence>
<dbReference type="KEGG" id="asc:ASAC_1067"/>
<dbReference type="PROSITE" id="PS50943">
    <property type="entry name" value="HTH_CROC1"/>
    <property type="match status" value="1"/>
</dbReference>
<dbReference type="Pfam" id="PF01381">
    <property type="entry name" value="HTH_3"/>
    <property type="match status" value="1"/>
</dbReference>
<dbReference type="GO" id="GO:0006166">
    <property type="term" value="P:purine ribonucleoside salvage"/>
    <property type="evidence" value="ECO:0007669"/>
    <property type="project" value="UniProtKB-KW"/>
</dbReference>
<organism evidence="4 5">
    <name type="scientific">Acidilobus saccharovorans (strain DSM 16705 / JCM 18335 / VKM B-2471 / 345-15)</name>
    <dbReference type="NCBI Taxonomy" id="666510"/>
    <lineage>
        <taxon>Archaea</taxon>
        <taxon>Thermoproteota</taxon>
        <taxon>Thermoprotei</taxon>
        <taxon>Acidilobales</taxon>
        <taxon>Acidilobaceae</taxon>
        <taxon>Acidilobus</taxon>
    </lineage>
</organism>
<dbReference type="GO" id="GO:0016740">
    <property type="term" value="F:transferase activity"/>
    <property type="evidence" value="ECO:0007669"/>
    <property type="project" value="UniProtKB-KW"/>
</dbReference>
<name>D9Q2D4_ACIS3</name>
<reference evidence="4 5" key="1">
    <citation type="journal article" date="2010" name="Appl. Environ. Microbiol.">
        <title>The genome sequence of the crenarchaeon Acidilobus saccharovorans supports a new order, Acidilobales, and suggests an important ecological role in terrestrial acidic hot springs.</title>
        <authorList>
            <person name="Mardanov A.V."/>
            <person name="Svetlitchnyi V.A."/>
            <person name="Beletsky A.V."/>
            <person name="Prokofeva M.I."/>
            <person name="Bonch-Osmolovskaya E.A."/>
            <person name="Ravin N.V."/>
            <person name="Skryabin K.G."/>
        </authorList>
    </citation>
    <scope>NUCLEOTIDE SEQUENCE [LARGE SCALE GENOMIC DNA]</scope>
    <source>
        <strain evidence="5">DSM 16705 / JCM 18335 / VKM B-2471 / 345-15</strain>
    </source>
</reference>
<dbReference type="SUPFAM" id="SSF53271">
    <property type="entry name" value="PRTase-like"/>
    <property type="match status" value="1"/>
</dbReference>
<dbReference type="Pfam" id="PF00156">
    <property type="entry name" value="Pribosyltran"/>
    <property type="match status" value="1"/>
</dbReference>
<dbReference type="Gene3D" id="3.40.50.2020">
    <property type="match status" value="1"/>
</dbReference>
<dbReference type="HOGENOM" id="CLU_086256_1_0_2"/>
<dbReference type="InParanoid" id="D9Q2D4"/>
<dbReference type="EMBL" id="CP001742">
    <property type="protein sequence ID" value="ADL19472.1"/>
    <property type="molecule type" value="Genomic_DNA"/>
</dbReference>
<feature type="domain" description="HTH cro/C1-type" evidence="3">
    <location>
        <begin position="15"/>
        <end position="57"/>
    </location>
</feature>
<dbReference type="GO" id="GO:0003677">
    <property type="term" value="F:DNA binding"/>
    <property type="evidence" value="ECO:0007669"/>
    <property type="project" value="InterPro"/>
</dbReference>
<dbReference type="InterPro" id="IPR000836">
    <property type="entry name" value="PRTase_dom"/>
</dbReference>
<dbReference type="SUPFAM" id="SSF47413">
    <property type="entry name" value="lambda repressor-like DNA-binding domains"/>
    <property type="match status" value="1"/>
</dbReference>
<dbReference type="SMART" id="SM00530">
    <property type="entry name" value="HTH_XRE"/>
    <property type="match status" value="1"/>
</dbReference>